<dbReference type="InterPro" id="IPR001117">
    <property type="entry name" value="Cu-oxidase_2nd"/>
</dbReference>
<dbReference type="PROSITE" id="PS00080">
    <property type="entry name" value="MULTICOPPER_OXIDASE2"/>
    <property type="match status" value="1"/>
</dbReference>
<dbReference type="InterPro" id="IPR034279">
    <property type="entry name" value="CuRO_3_CopA"/>
</dbReference>
<dbReference type="Pfam" id="PF07732">
    <property type="entry name" value="Cu-oxidase_3"/>
    <property type="match status" value="1"/>
</dbReference>
<evidence type="ECO:0000313" key="7">
    <source>
        <dbReference type="EMBL" id="MEI4278648.1"/>
    </source>
</evidence>
<dbReference type="InterPro" id="IPR011706">
    <property type="entry name" value="Cu-oxidase_C"/>
</dbReference>
<dbReference type="RefSeq" id="WP_225232415.1">
    <property type="nucleotide sequence ID" value="NZ_JBAPLV010000008.1"/>
</dbReference>
<feature type="domain" description="Plastocyanin-like" evidence="6">
    <location>
        <begin position="14"/>
        <end position="119"/>
    </location>
</feature>
<keyword evidence="8" id="KW-1185">Reference proteome</keyword>
<evidence type="ECO:0000256" key="3">
    <source>
        <dbReference type="ARBA" id="ARBA00023008"/>
    </source>
</evidence>
<feature type="domain" description="Plastocyanin-like" evidence="5">
    <location>
        <begin position="328"/>
        <end position="435"/>
    </location>
</feature>
<keyword evidence="3" id="KW-0186">Copper</keyword>
<accession>A0ABU8E4S3</accession>
<dbReference type="InterPro" id="IPR011707">
    <property type="entry name" value="Cu-oxidase-like_N"/>
</dbReference>
<name>A0ABU8E4S3_9ACTN</name>
<comment type="caution">
    <text evidence="7">The sequence shown here is derived from an EMBL/GenBank/DDBJ whole genome shotgun (WGS) entry which is preliminary data.</text>
</comment>
<dbReference type="PANTHER" id="PTHR11709">
    <property type="entry name" value="MULTI-COPPER OXIDASE"/>
    <property type="match status" value="1"/>
</dbReference>
<sequence>MRRTLRAAPATVDLGGATVQTWAYDGTVPGQEIRAKVGDELRVRLINDLPEPTTVHWHGLALRNDMDGVPEVTQPVVAPGETFEYRFVLPHPGSYFFHPHVGVQLDRGLQAPLIIEDPTEPGDYDEEVVLVLDDWTDGLGPGPDDVLAGLRRTGMSMGGMSMGGMAVDPANPLGDDTGDVAYPGHLINGRLASAPFTVASAPGRRVRFRMVNSAGDTAYRFAIGGHRMTVTHSDGFPVRPVEVDTLIIGMGERYDVVVTAGDGAFPIVAVPEGKDDAAGFAVLRTASGDAPTADTRPAELGGGLLSYADLAPTEGVTLPARRPDRTVELLLEMADGGRRWLINGKAFPDHDPLDIRAGERVRLVMSNQSMMFHPMHLHGHTFAVADRAGRGLRKDTINVLPGQKLSVDFEADNPGQWLVHCHNVYHGELGMMTVVSYVA</sequence>
<protein>
    <submittedName>
        <fullName evidence="7">Multicopper oxidase family protein</fullName>
    </submittedName>
</protein>
<evidence type="ECO:0000259" key="4">
    <source>
        <dbReference type="Pfam" id="PF00394"/>
    </source>
</evidence>
<dbReference type="Gene3D" id="2.60.40.420">
    <property type="entry name" value="Cupredoxins - blue copper proteins"/>
    <property type="match status" value="3"/>
</dbReference>
<dbReference type="SUPFAM" id="SSF49503">
    <property type="entry name" value="Cupredoxins"/>
    <property type="match status" value="3"/>
</dbReference>
<evidence type="ECO:0000313" key="8">
    <source>
        <dbReference type="Proteomes" id="UP001373496"/>
    </source>
</evidence>
<dbReference type="InterPro" id="IPR008972">
    <property type="entry name" value="Cupredoxin"/>
</dbReference>
<dbReference type="CDD" id="cd13870">
    <property type="entry name" value="CuRO_2_CopA_like_1"/>
    <property type="match status" value="1"/>
</dbReference>
<proteinExistence type="predicted"/>
<organism evidence="7 8">
    <name type="scientific">Klenkia terrae</name>
    <dbReference type="NCBI Taxonomy" id="1052259"/>
    <lineage>
        <taxon>Bacteria</taxon>
        <taxon>Bacillati</taxon>
        <taxon>Actinomycetota</taxon>
        <taxon>Actinomycetes</taxon>
        <taxon>Geodermatophilales</taxon>
        <taxon>Geodermatophilaceae</taxon>
        <taxon>Klenkia</taxon>
    </lineage>
</organism>
<keyword evidence="1" id="KW-0479">Metal-binding</keyword>
<dbReference type="EMBL" id="JBAPLV010000008">
    <property type="protein sequence ID" value="MEI4278648.1"/>
    <property type="molecule type" value="Genomic_DNA"/>
</dbReference>
<evidence type="ECO:0000256" key="2">
    <source>
        <dbReference type="ARBA" id="ARBA00023002"/>
    </source>
</evidence>
<keyword evidence="2" id="KW-0560">Oxidoreductase</keyword>
<dbReference type="Proteomes" id="UP001373496">
    <property type="component" value="Unassembled WGS sequence"/>
</dbReference>
<dbReference type="CDD" id="cd13896">
    <property type="entry name" value="CuRO_3_CopA"/>
    <property type="match status" value="1"/>
</dbReference>
<dbReference type="InterPro" id="IPR002355">
    <property type="entry name" value="Cu_oxidase_Cu_BS"/>
</dbReference>
<evidence type="ECO:0000259" key="5">
    <source>
        <dbReference type="Pfam" id="PF07731"/>
    </source>
</evidence>
<feature type="domain" description="Plastocyanin-like" evidence="4">
    <location>
        <begin position="184"/>
        <end position="284"/>
    </location>
</feature>
<evidence type="ECO:0000259" key="6">
    <source>
        <dbReference type="Pfam" id="PF07732"/>
    </source>
</evidence>
<reference evidence="7 8" key="1">
    <citation type="submission" date="2024-03" db="EMBL/GenBank/DDBJ databases">
        <title>Draft genome sequence of Klenkia terrae.</title>
        <authorList>
            <person name="Duangmal K."/>
            <person name="Chantavorakit T."/>
        </authorList>
    </citation>
    <scope>NUCLEOTIDE SEQUENCE [LARGE SCALE GENOMIC DNA]</scope>
    <source>
        <strain evidence="7 8">JCM 17786</strain>
    </source>
</reference>
<dbReference type="CDD" id="cd13861">
    <property type="entry name" value="CuRO_1_CumA_like"/>
    <property type="match status" value="1"/>
</dbReference>
<dbReference type="Pfam" id="PF00394">
    <property type="entry name" value="Cu-oxidase"/>
    <property type="match status" value="1"/>
</dbReference>
<gene>
    <name evidence="7" type="ORF">UXQ13_09240</name>
</gene>
<dbReference type="PANTHER" id="PTHR11709:SF394">
    <property type="entry name" value="FI03373P-RELATED"/>
    <property type="match status" value="1"/>
</dbReference>
<dbReference type="InterPro" id="IPR045087">
    <property type="entry name" value="Cu-oxidase_fam"/>
</dbReference>
<evidence type="ECO:0000256" key="1">
    <source>
        <dbReference type="ARBA" id="ARBA00022723"/>
    </source>
</evidence>
<dbReference type="Pfam" id="PF07731">
    <property type="entry name" value="Cu-oxidase_2"/>
    <property type="match status" value="1"/>
</dbReference>